<organism evidence="9 10">
    <name type="scientific">Paraburkholderia ferrariae</name>
    <dbReference type="NCBI Taxonomy" id="386056"/>
    <lineage>
        <taxon>Bacteria</taxon>
        <taxon>Pseudomonadati</taxon>
        <taxon>Pseudomonadota</taxon>
        <taxon>Betaproteobacteria</taxon>
        <taxon>Burkholderiales</taxon>
        <taxon>Burkholderiaceae</taxon>
        <taxon>Paraburkholderia</taxon>
    </lineage>
</organism>
<accession>A0ABU9RQF2</accession>
<comment type="similarity">
    <text evidence="2 7">Belongs to the ExbD/TolR family.</text>
</comment>
<comment type="subcellular location">
    <subcellularLocation>
        <location evidence="1">Cell membrane</location>
        <topology evidence="1">Single-pass membrane protein</topology>
    </subcellularLocation>
    <subcellularLocation>
        <location evidence="7">Cell membrane</location>
        <topology evidence="7">Single-pass type II membrane protein</topology>
    </subcellularLocation>
</comment>
<reference evidence="9 10" key="1">
    <citation type="submission" date="2024-01" db="EMBL/GenBank/DDBJ databases">
        <title>The diversity of rhizobia nodulating Mimosa spp. in eleven states of Brazil covering several biomes is determined by host plant, location, and edaphic factors.</title>
        <authorList>
            <person name="Rouws L."/>
            <person name="Barauna A."/>
            <person name="Beukes C."/>
            <person name="De Faria S.M."/>
            <person name="Gross E."/>
            <person name="Dos Reis Junior F.B."/>
            <person name="Simon M."/>
            <person name="Maluk M."/>
            <person name="Odee D.W."/>
            <person name="Kenicer G."/>
            <person name="Young J.P.W."/>
            <person name="Reis V.M."/>
            <person name="Zilli J."/>
            <person name="James E.K."/>
        </authorList>
    </citation>
    <scope>NUCLEOTIDE SEQUENCE [LARGE SCALE GENOMIC DNA]</scope>
    <source>
        <strain evidence="9 10">JPY167</strain>
    </source>
</reference>
<dbReference type="Proteomes" id="UP001489897">
    <property type="component" value="Unassembled WGS sequence"/>
</dbReference>
<dbReference type="Pfam" id="PF02472">
    <property type="entry name" value="ExbD"/>
    <property type="match status" value="1"/>
</dbReference>
<protein>
    <submittedName>
        <fullName evidence="9">Biopolymer transporter ExbD</fullName>
    </submittedName>
</protein>
<dbReference type="PANTHER" id="PTHR30558">
    <property type="entry name" value="EXBD MEMBRANE COMPONENT OF PMF-DRIVEN MACROMOLECULE IMPORT SYSTEM"/>
    <property type="match status" value="1"/>
</dbReference>
<evidence type="ECO:0000256" key="8">
    <source>
        <dbReference type="SAM" id="Phobius"/>
    </source>
</evidence>
<evidence type="ECO:0000256" key="6">
    <source>
        <dbReference type="ARBA" id="ARBA00023136"/>
    </source>
</evidence>
<evidence type="ECO:0000256" key="3">
    <source>
        <dbReference type="ARBA" id="ARBA00022475"/>
    </source>
</evidence>
<dbReference type="InterPro" id="IPR003400">
    <property type="entry name" value="ExbD"/>
</dbReference>
<proteinExistence type="inferred from homology"/>
<feature type="transmembrane region" description="Helical" evidence="8">
    <location>
        <begin position="20"/>
        <end position="41"/>
    </location>
</feature>
<dbReference type="RefSeq" id="WP_069261321.1">
    <property type="nucleotide sequence ID" value="NZ_JAYMRV010000003.1"/>
</dbReference>
<dbReference type="EMBL" id="JAYMRV010000003">
    <property type="protein sequence ID" value="MEM5421914.1"/>
    <property type="molecule type" value="Genomic_DNA"/>
</dbReference>
<gene>
    <name evidence="9" type="ORF">VSR73_12685</name>
</gene>
<evidence type="ECO:0000256" key="7">
    <source>
        <dbReference type="RuleBase" id="RU003879"/>
    </source>
</evidence>
<dbReference type="Gene3D" id="3.30.420.270">
    <property type="match status" value="1"/>
</dbReference>
<evidence type="ECO:0000256" key="4">
    <source>
        <dbReference type="ARBA" id="ARBA00022692"/>
    </source>
</evidence>
<keyword evidence="10" id="KW-1185">Reference proteome</keyword>
<evidence type="ECO:0000256" key="5">
    <source>
        <dbReference type="ARBA" id="ARBA00022989"/>
    </source>
</evidence>
<evidence type="ECO:0000313" key="10">
    <source>
        <dbReference type="Proteomes" id="UP001489897"/>
    </source>
</evidence>
<sequence length="141" mass="15406">MAMSVGGEGDDDEVISSINTTPLVDVMLVLLIIFLITIPVVTHTVQLQLPKQTVTPLQTQPKSVEIAVNRDGDFFWYEQHVDAPTLLARLKTVSVQTPQPEVHIRGDQATRYEAIGRVITSCERAGIAKVSFITEPPARGG</sequence>
<keyword evidence="6 8" id="KW-0472">Membrane</keyword>
<evidence type="ECO:0000256" key="1">
    <source>
        <dbReference type="ARBA" id="ARBA00004162"/>
    </source>
</evidence>
<keyword evidence="7" id="KW-0813">Transport</keyword>
<comment type="caution">
    <text evidence="9">The sequence shown here is derived from an EMBL/GenBank/DDBJ whole genome shotgun (WGS) entry which is preliminary data.</text>
</comment>
<dbReference type="PANTHER" id="PTHR30558:SF7">
    <property type="entry name" value="TOL-PAL SYSTEM PROTEIN TOLR"/>
    <property type="match status" value="1"/>
</dbReference>
<keyword evidence="7" id="KW-0653">Protein transport</keyword>
<keyword evidence="3" id="KW-1003">Cell membrane</keyword>
<name>A0ABU9RQF2_9BURK</name>
<keyword evidence="5 8" id="KW-1133">Transmembrane helix</keyword>
<evidence type="ECO:0000256" key="2">
    <source>
        <dbReference type="ARBA" id="ARBA00005811"/>
    </source>
</evidence>
<keyword evidence="4 7" id="KW-0812">Transmembrane</keyword>
<evidence type="ECO:0000313" key="9">
    <source>
        <dbReference type="EMBL" id="MEM5421914.1"/>
    </source>
</evidence>